<dbReference type="EMBL" id="JANEYF010002880">
    <property type="protein sequence ID" value="KAJ8941361.1"/>
    <property type="molecule type" value="Genomic_DNA"/>
</dbReference>
<evidence type="ECO:0000256" key="1">
    <source>
        <dbReference type="SAM" id="MobiDB-lite"/>
    </source>
</evidence>
<reference evidence="2" key="1">
    <citation type="journal article" date="2023" name="Insect Mol. Biol.">
        <title>Genome sequencing provides insights into the evolution of gene families encoding plant cell wall-degrading enzymes in longhorned beetles.</title>
        <authorList>
            <person name="Shin N.R."/>
            <person name="Okamura Y."/>
            <person name="Kirsch R."/>
            <person name="Pauchet Y."/>
        </authorList>
    </citation>
    <scope>NUCLEOTIDE SEQUENCE</scope>
    <source>
        <strain evidence="2">RBIC_L_NR</strain>
    </source>
</reference>
<evidence type="ECO:0000313" key="3">
    <source>
        <dbReference type="Proteomes" id="UP001162156"/>
    </source>
</evidence>
<protein>
    <submittedName>
        <fullName evidence="2">Uncharacterized protein</fullName>
    </submittedName>
</protein>
<organism evidence="2 3">
    <name type="scientific">Rhamnusium bicolor</name>
    <dbReference type="NCBI Taxonomy" id="1586634"/>
    <lineage>
        <taxon>Eukaryota</taxon>
        <taxon>Metazoa</taxon>
        <taxon>Ecdysozoa</taxon>
        <taxon>Arthropoda</taxon>
        <taxon>Hexapoda</taxon>
        <taxon>Insecta</taxon>
        <taxon>Pterygota</taxon>
        <taxon>Neoptera</taxon>
        <taxon>Endopterygota</taxon>
        <taxon>Coleoptera</taxon>
        <taxon>Polyphaga</taxon>
        <taxon>Cucujiformia</taxon>
        <taxon>Chrysomeloidea</taxon>
        <taxon>Cerambycidae</taxon>
        <taxon>Lepturinae</taxon>
        <taxon>Rhagiini</taxon>
        <taxon>Rhamnusium</taxon>
    </lineage>
</organism>
<keyword evidence="3" id="KW-1185">Reference proteome</keyword>
<dbReference type="Proteomes" id="UP001162156">
    <property type="component" value="Unassembled WGS sequence"/>
</dbReference>
<gene>
    <name evidence="2" type="ORF">NQ314_010424</name>
</gene>
<name>A0AAV8XQP5_9CUCU</name>
<sequence>MVGYMKSTVKYNSRDSSNSSTKYADPEVLDFPINKIRSRTPTPSPRRSKMQMHISRCSSATTSSRGSSKPSPSRRKKGDLDYKKLEQKIADLQKMLKSNLVQDKDR</sequence>
<feature type="compositionally biased region" description="Polar residues" evidence="1">
    <location>
        <begin position="9"/>
        <end position="22"/>
    </location>
</feature>
<feature type="region of interest" description="Disordered" evidence="1">
    <location>
        <begin position="1"/>
        <end position="81"/>
    </location>
</feature>
<evidence type="ECO:0000313" key="2">
    <source>
        <dbReference type="EMBL" id="KAJ8941361.1"/>
    </source>
</evidence>
<accession>A0AAV8XQP5</accession>
<proteinExistence type="predicted"/>
<feature type="compositionally biased region" description="Low complexity" evidence="1">
    <location>
        <begin position="55"/>
        <end position="71"/>
    </location>
</feature>
<comment type="caution">
    <text evidence="2">The sequence shown here is derived from an EMBL/GenBank/DDBJ whole genome shotgun (WGS) entry which is preliminary data.</text>
</comment>
<dbReference type="AlphaFoldDB" id="A0AAV8XQP5"/>